<dbReference type="AlphaFoldDB" id="K8PPK1"/>
<accession>K8PPK1</accession>
<dbReference type="HOGENOM" id="CLU_2713354_0_0_5"/>
<name>K8PPK1_9BRAD</name>
<keyword evidence="2" id="KW-1185">Reference proteome</keyword>
<gene>
    <name evidence="1" type="ORF">HMPREF9695_00542</name>
</gene>
<comment type="caution">
    <text evidence="1">The sequence shown here is derived from an EMBL/GenBank/DDBJ whole genome shotgun (WGS) entry which is preliminary data.</text>
</comment>
<evidence type="ECO:0000313" key="1">
    <source>
        <dbReference type="EMBL" id="EKS41450.1"/>
    </source>
</evidence>
<proteinExistence type="predicted"/>
<protein>
    <submittedName>
        <fullName evidence="1">Uncharacterized protein</fullName>
    </submittedName>
</protein>
<dbReference type="EMBL" id="AGWX01000001">
    <property type="protein sequence ID" value="EKS41450.1"/>
    <property type="molecule type" value="Genomic_DNA"/>
</dbReference>
<sequence>MSRGEMMSVAAKVELQLKIKDVIAYLSAYWMQKYSSMAPPCRADLKPRLFSKTSILPAEETTGRRVGTVGND</sequence>
<reference evidence="1 2" key="1">
    <citation type="submission" date="2012-04" db="EMBL/GenBank/DDBJ databases">
        <title>The Genome Sequence of Afipia broomeae ATCC 49717.</title>
        <authorList>
            <consortium name="The Broad Institute Genome Sequencing Platform"/>
            <person name="Earl A."/>
            <person name="Ward D."/>
            <person name="Feldgarden M."/>
            <person name="Gevers D."/>
            <person name="Huys G."/>
            <person name="Walker B."/>
            <person name="Young S.K."/>
            <person name="Zeng Q."/>
            <person name="Gargeya S."/>
            <person name="Fitzgerald M."/>
            <person name="Haas B."/>
            <person name="Abouelleil A."/>
            <person name="Alvarado L."/>
            <person name="Arachchi H.M."/>
            <person name="Berlin A."/>
            <person name="Chapman S.B."/>
            <person name="Goldberg J."/>
            <person name="Griggs A."/>
            <person name="Gujja S."/>
            <person name="Hansen M."/>
            <person name="Howarth C."/>
            <person name="Imamovic A."/>
            <person name="Larimer J."/>
            <person name="McCowen C."/>
            <person name="Montmayeur A."/>
            <person name="Murphy C."/>
            <person name="Neiman D."/>
            <person name="Pearson M."/>
            <person name="Priest M."/>
            <person name="Roberts A."/>
            <person name="Saif S."/>
            <person name="Shea T."/>
            <person name="Sisk P."/>
            <person name="Sykes S."/>
            <person name="Wortman J."/>
            <person name="Nusbaum C."/>
            <person name="Birren B."/>
        </authorList>
    </citation>
    <scope>NUCLEOTIDE SEQUENCE [LARGE SCALE GENOMIC DNA]</scope>
    <source>
        <strain evidence="1 2">ATCC 49717</strain>
    </source>
</reference>
<dbReference type="Proteomes" id="UP000001096">
    <property type="component" value="Unassembled WGS sequence"/>
</dbReference>
<evidence type="ECO:0000313" key="2">
    <source>
        <dbReference type="Proteomes" id="UP000001096"/>
    </source>
</evidence>
<organism evidence="1 2">
    <name type="scientific">Afipia broomeae ATCC 49717</name>
    <dbReference type="NCBI Taxonomy" id="883078"/>
    <lineage>
        <taxon>Bacteria</taxon>
        <taxon>Pseudomonadati</taxon>
        <taxon>Pseudomonadota</taxon>
        <taxon>Alphaproteobacteria</taxon>
        <taxon>Hyphomicrobiales</taxon>
        <taxon>Nitrobacteraceae</taxon>
        <taxon>Afipia</taxon>
    </lineage>
</organism>